<dbReference type="SUPFAM" id="SSF55608">
    <property type="entry name" value="Homing endonucleases"/>
    <property type="match status" value="1"/>
</dbReference>
<sequence>TQLQRSIIIGSLLGDGYLRIVPRRYNAFLEINHSYSQKEYVDWTFEMLKSICKSGPNVRNGNGRRIAYRFTTRQMPEITELFQLFYANGKKQIPNNLKLDPIMLAVWFMDDGNKCGTSSVYFNTQQFNALDQEKCMKMLSELGIESGLNKDKEYFRVRIKASSMQKLFSLVSPHIIPSMTYKMGYNPVETYSSRSRVAAHAAANTPLPFG</sequence>
<dbReference type="Proteomes" id="UP000178572">
    <property type="component" value="Unassembled WGS sequence"/>
</dbReference>
<name>A0A1F6DZM5_9BACT</name>
<dbReference type="AlphaFoldDB" id="A0A1F6DZM5"/>
<dbReference type="STRING" id="1798500.A3C21_01650"/>
<dbReference type="InterPro" id="IPR027434">
    <property type="entry name" value="Homing_endonucl"/>
</dbReference>
<feature type="domain" description="Homing endonuclease LAGLIDADG" evidence="1">
    <location>
        <begin position="5"/>
        <end position="167"/>
    </location>
</feature>
<dbReference type="Gene3D" id="3.10.28.10">
    <property type="entry name" value="Homing endonucleases"/>
    <property type="match status" value="2"/>
</dbReference>
<reference evidence="2 3" key="1">
    <citation type="journal article" date="2016" name="Nat. Commun.">
        <title>Thousands of microbial genomes shed light on interconnected biogeochemical processes in an aquifer system.</title>
        <authorList>
            <person name="Anantharaman K."/>
            <person name="Brown C.T."/>
            <person name="Hug L.A."/>
            <person name="Sharon I."/>
            <person name="Castelle C.J."/>
            <person name="Probst A.J."/>
            <person name="Thomas B.C."/>
            <person name="Singh A."/>
            <person name="Wilkins M.J."/>
            <person name="Karaoz U."/>
            <person name="Brodie E.L."/>
            <person name="Williams K.H."/>
            <person name="Hubbard S.S."/>
            <person name="Banfield J.F."/>
        </authorList>
    </citation>
    <scope>NUCLEOTIDE SEQUENCE [LARGE SCALE GENOMIC DNA]</scope>
</reference>
<accession>A0A1F6DZM5</accession>
<gene>
    <name evidence="2" type="ORF">A3C21_01650</name>
</gene>
<comment type="caution">
    <text evidence="2">The sequence shown here is derived from an EMBL/GenBank/DDBJ whole genome shotgun (WGS) entry which is preliminary data.</text>
</comment>
<dbReference type="GO" id="GO:0004519">
    <property type="term" value="F:endonuclease activity"/>
    <property type="evidence" value="ECO:0007669"/>
    <property type="project" value="InterPro"/>
</dbReference>
<evidence type="ECO:0000259" key="1">
    <source>
        <dbReference type="Pfam" id="PF03161"/>
    </source>
</evidence>
<evidence type="ECO:0000313" key="3">
    <source>
        <dbReference type="Proteomes" id="UP000178572"/>
    </source>
</evidence>
<dbReference type="InterPro" id="IPR004860">
    <property type="entry name" value="LAGLIDADG_dom"/>
</dbReference>
<dbReference type="EMBL" id="MFLN01000036">
    <property type="protein sequence ID" value="OGG66836.1"/>
    <property type="molecule type" value="Genomic_DNA"/>
</dbReference>
<proteinExistence type="predicted"/>
<feature type="non-terminal residue" evidence="2">
    <location>
        <position position="1"/>
    </location>
</feature>
<organism evidence="2 3">
    <name type="scientific">Candidatus Kaiserbacteria bacterium RIFCSPHIGHO2_02_FULL_59_21</name>
    <dbReference type="NCBI Taxonomy" id="1798500"/>
    <lineage>
        <taxon>Bacteria</taxon>
        <taxon>Candidatus Kaiseribacteriota</taxon>
    </lineage>
</organism>
<protein>
    <recommendedName>
        <fullName evidence="1">Homing endonuclease LAGLIDADG domain-containing protein</fullName>
    </recommendedName>
</protein>
<evidence type="ECO:0000313" key="2">
    <source>
        <dbReference type="EMBL" id="OGG66836.1"/>
    </source>
</evidence>
<dbReference type="Pfam" id="PF03161">
    <property type="entry name" value="LAGLIDADG_2"/>
    <property type="match status" value="1"/>
</dbReference>